<feature type="transmembrane region" description="Helical" evidence="1">
    <location>
        <begin position="268"/>
        <end position="289"/>
    </location>
</feature>
<accession>A0A6C0EMX9</accession>
<evidence type="ECO:0000313" key="2">
    <source>
        <dbReference type="EMBL" id="QHT29690.1"/>
    </source>
</evidence>
<dbReference type="EMBL" id="MN738881">
    <property type="protein sequence ID" value="QHT29690.1"/>
    <property type="molecule type" value="Genomic_DNA"/>
</dbReference>
<proteinExistence type="predicted"/>
<feature type="transmembrane region" description="Helical" evidence="1">
    <location>
        <begin position="233"/>
        <end position="256"/>
    </location>
</feature>
<keyword evidence="1" id="KW-0812">Transmembrane</keyword>
<evidence type="ECO:0000256" key="1">
    <source>
        <dbReference type="SAM" id="Phobius"/>
    </source>
</evidence>
<organism evidence="2">
    <name type="scientific">viral metagenome</name>
    <dbReference type="NCBI Taxonomy" id="1070528"/>
    <lineage>
        <taxon>unclassified sequences</taxon>
        <taxon>metagenomes</taxon>
        <taxon>organismal metagenomes</taxon>
    </lineage>
</organism>
<keyword evidence="1" id="KW-1133">Transmembrane helix</keyword>
<sequence>MEDTWTFQWMGTGVTTKIGDARLIKQNTTVTLIPAHMNDTYHMPAWEITVTAAPYTAFTTTTSVNAVAQGIYVPDQNYFFPVNLQTAHGVITKQFYLFLTTQGKFMGLFISEEGIAQMPLHERKLLSLYWDNTQVPPNTSFKYVVNGETAQSSWYVITSLADAIIALPDNQLQYTSSHNTPGPPKNSTEPNEVLLQRLVNENRQIDDYIALLTSQQLTDVKKIQYQANQTDQLSLAFTILFYGYFVLLFIVGYMIFITNTSWSIVFKIVMAAILISYPFFIVALEYYLVKYGSMVYNYAINQPIGNEPVSRNVKAATTVQRPYDGMVPLAPIS</sequence>
<protein>
    <submittedName>
        <fullName evidence="2">Uncharacterized protein</fullName>
    </submittedName>
</protein>
<reference evidence="2" key="1">
    <citation type="journal article" date="2020" name="Nature">
        <title>Giant virus diversity and host interactions through global metagenomics.</title>
        <authorList>
            <person name="Schulz F."/>
            <person name="Roux S."/>
            <person name="Paez-Espino D."/>
            <person name="Jungbluth S."/>
            <person name="Walsh D.A."/>
            <person name="Denef V.J."/>
            <person name="McMahon K.D."/>
            <person name="Konstantinidis K.T."/>
            <person name="Eloe-Fadrosh E.A."/>
            <person name="Kyrpides N.C."/>
            <person name="Woyke T."/>
        </authorList>
    </citation>
    <scope>NUCLEOTIDE SEQUENCE</scope>
    <source>
        <strain evidence="2">GVMAG-M-3300009068-24</strain>
    </source>
</reference>
<keyword evidence="1" id="KW-0472">Membrane</keyword>
<name>A0A6C0EMX9_9ZZZZ</name>
<dbReference type="AlphaFoldDB" id="A0A6C0EMX9"/>